<feature type="compositionally biased region" description="Basic and acidic residues" evidence="1">
    <location>
        <begin position="1130"/>
        <end position="1144"/>
    </location>
</feature>
<dbReference type="InterPro" id="IPR011993">
    <property type="entry name" value="PH-like_dom_sf"/>
</dbReference>
<accession>A0A5M8PI65</accession>
<dbReference type="Gene3D" id="1.10.1000.11">
    <property type="entry name" value="Arf Nucleotide-binding Site Opener,domain 2"/>
    <property type="match status" value="1"/>
</dbReference>
<dbReference type="EMBL" id="VXIT01000012">
    <property type="protein sequence ID" value="KAA6408743.1"/>
    <property type="molecule type" value="Genomic_DNA"/>
</dbReference>
<organism evidence="3 4">
    <name type="scientific">Lasallia pustulata</name>
    <dbReference type="NCBI Taxonomy" id="136370"/>
    <lineage>
        <taxon>Eukaryota</taxon>
        <taxon>Fungi</taxon>
        <taxon>Dikarya</taxon>
        <taxon>Ascomycota</taxon>
        <taxon>Pezizomycotina</taxon>
        <taxon>Lecanoromycetes</taxon>
        <taxon>OSLEUM clade</taxon>
        <taxon>Umbilicariomycetidae</taxon>
        <taxon>Umbilicariales</taxon>
        <taxon>Umbilicariaceae</taxon>
        <taxon>Lasallia</taxon>
    </lineage>
</organism>
<dbReference type="PANTHER" id="PTHR10663:SF373">
    <property type="entry name" value="PH AND SEC7 DOMAIN-CONTAINING PROTEIN C11E3.11C"/>
    <property type="match status" value="1"/>
</dbReference>
<dbReference type="Proteomes" id="UP000324767">
    <property type="component" value="Unassembled WGS sequence"/>
</dbReference>
<dbReference type="InterPro" id="IPR035999">
    <property type="entry name" value="Sec7_dom_sf"/>
</dbReference>
<feature type="region of interest" description="Disordered" evidence="1">
    <location>
        <begin position="594"/>
        <end position="690"/>
    </location>
</feature>
<name>A0A5M8PI65_9LECA</name>
<dbReference type="Pfam" id="PF15410">
    <property type="entry name" value="PH_9"/>
    <property type="match status" value="1"/>
</dbReference>
<reference evidence="3 4" key="1">
    <citation type="submission" date="2019-09" db="EMBL/GenBank/DDBJ databases">
        <title>The hologenome of the rock-dwelling lichen Lasallia pustulata.</title>
        <authorList>
            <person name="Greshake Tzovaras B."/>
            <person name="Segers F."/>
            <person name="Bicker A."/>
            <person name="Dal Grande F."/>
            <person name="Otte J."/>
            <person name="Hankeln T."/>
            <person name="Schmitt I."/>
            <person name="Ebersberger I."/>
        </authorList>
    </citation>
    <scope>NUCLEOTIDE SEQUENCE [LARGE SCALE GENOMIC DNA]</scope>
    <source>
        <strain evidence="3">A1-1</strain>
    </source>
</reference>
<feature type="compositionally biased region" description="Gly residues" evidence="1">
    <location>
        <begin position="1568"/>
        <end position="1592"/>
    </location>
</feature>
<feature type="region of interest" description="Disordered" evidence="1">
    <location>
        <begin position="988"/>
        <end position="1022"/>
    </location>
</feature>
<protein>
    <recommendedName>
        <fullName evidence="2">SEC7 domain-containing protein</fullName>
    </recommendedName>
</protein>
<dbReference type="InterPro" id="IPR000904">
    <property type="entry name" value="Sec7_dom"/>
</dbReference>
<feature type="compositionally biased region" description="Polar residues" evidence="1">
    <location>
        <begin position="628"/>
        <end position="645"/>
    </location>
</feature>
<feature type="region of interest" description="Disordered" evidence="1">
    <location>
        <begin position="302"/>
        <end position="367"/>
    </location>
</feature>
<dbReference type="InterPro" id="IPR023394">
    <property type="entry name" value="Sec7_C_sf"/>
</dbReference>
<feature type="compositionally biased region" description="Basic and acidic residues" evidence="1">
    <location>
        <begin position="155"/>
        <end position="164"/>
    </location>
</feature>
<feature type="region of interest" description="Disordered" evidence="1">
    <location>
        <begin position="136"/>
        <end position="189"/>
    </location>
</feature>
<feature type="compositionally biased region" description="Basic and acidic residues" evidence="1">
    <location>
        <begin position="353"/>
        <end position="367"/>
    </location>
</feature>
<comment type="caution">
    <text evidence="3">The sequence shown here is derived from an EMBL/GenBank/DDBJ whole genome shotgun (WGS) entry which is preliminary data.</text>
</comment>
<feature type="compositionally biased region" description="Polar residues" evidence="1">
    <location>
        <begin position="1602"/>
        <end position="1612"/>
    </location>
</feature>
<feature type="domain" description="SEC7" evidence="2">
    <location>
        <begin position="814"/>
        <end position="995"/>
    </location>
</feature>
<proteinExistence type="predicted"/>
<feature type="compositionally biased region" description="Low complexity" evidence="1">
    <location>
        <begin position="227"/>
        <end position="238"/>
    </location>
</feature>
<feature type="region of interest" description="Disordered" evidence="1">
    <location>
        <begin position="1"/>
        <end position="28"/>
    </location>
</feature>
<evidence type="ECO:0000313" key="4">
    <source>
        <dbReference type="Proteomes" id="UP000324767"/>
    </source>
</evidence>
<feature type="compositionally biased region" description="Polar residues" evidence="1">
    <location>
        <begin position="783"/>
        <end position="801"/>
    </location>
</feature>
<dbReference type="Pfam" id="PF01369">
    <property type="entry name" value="Sec7"/>
    <property type="match status" value="1"/>
</dbReference>
<evidence type="ECO:0000313" key="3">
    <source>
        <dbReference type="EMBL" id="KAA6408743.1"/>
    </source>
</evidence>
<evidence type="ECO:0000259" key="2">
    <source>
        <dbReference type="PROSITE" id="PS50190"/>
    </source>
</evidence>
<feature type="region of interest" description="Disordered" evidence="1">
    <location>
        <begin position="401"/>
        <end position="538"/>
    </location>
</feature>
<feature type="region of interest" description="Disordered" evidence="1">
    <location>
        <begin position="776"/>
        <end position="802"/>
    </location>
</feature>
<dbReference type="OrthoDB" id="2157641at2759"/>
<gene>
    <name evidence="3" type="ORF">FRX48_07086</name>
</gene>
<dbReference type="PROSITE" id="PS50190">
    <property type="entry name" value="SEC7"/>
    <property type="match status" value="1"/>
</dbReference>
<dbReference type="Gene3D" id="2.30.29.30">
    <property type="entry name" value="Pleckstrin-homology domain (PH domain)/Phosphotyrosine-binding domain (PTB)"/>
    <property type="match status" value="1"/>
</dbReference>
<feature type="compositionally biased region" description="Polar residues" evidence="1">
    <location>
        <begin position="454"/>
        <end position="469"/>
    </location>
</feature>
<feature type="region of interest" description="Disordered" evidence="1">
    <location>
        <begin position="1126"/>
        <end position="1149"/>
    </location>
</feature>
<sequence length="1612" mass="175460">MQRVPLVPSTIEAGQSHPYYDDSPPRTPTHVKRVAKGKGRGGASRAVRSRPALRETFLTAAEDHVRGIEDGRRDSHDLSLSPRHVTRDSVVNNMLLSLDQFSASRLPISRYANGGRSRSQASIDGDDIHSARLRLNSADKGRRRGHTHSSSLSFEPDRRADDASSRSTSHVPRSRRSNSSTTFHSAPRRLEYLHRENGTSQHRANLTADERAAGSVGGDTIVASWAGRKGSKSSASSSLDMSQVAGGSRRPVPINRRSSSIDQSYGGRGTYLSPSTRTAAMVNSHSEPLLYDDYEAAPTPIVPVGLRGDSSSSSALYPPQPPPASSRAPLPRLQNDAEPLRSRSAGSAVPESDDTRDTEGKRQDHESMRTTLQELPALPAFFDPPILGTAVSTEKPFAPSIQSAAPSMRDRPGFFRRVFGSSRSHPGTLSDSRRPSSPFAEPLPLQTGLGADSRNAQGPQIPPQSNLKRQQVRGVISIPPTKDPTKDTSQAHLNKKPSSFFRRRKKSSADQHPFPTFPSQLPFAANDNVLDQPTDPSPVSSLRKVMNPYLHDNLVPHSDGTHDEGVRDYDAAFLAGYTARNEASVKLFKEASAGRNITSPSRKSPDASATRFPKLDFNPPTHHDDSFLQDSSSNEGKSLPRTSHLQLDLAKESTRKSKNNQETPKSAERQPPPEGKGKTLMASPIAADRAKPREVNAGVTAKHPAPPSPIVAKLKQPAKGPPNGAEPKEWITTAHLTSGRNKMSSRIPPSKPDRVWLEPTSSDEDVYMSTNLSLPLEGPPNSIGASESSFSDYKSASSRLPTSPFKPSLEVPALLIEADHVEVKTGTDATEPTEQDRQQAKKLYDGDEDGVAKDKAAAWLGESGAGHARVLRAYMEFFEWRNLNILASLRDLCGRLLLKGETQQVDRILDAFSIRWVSCNANHGFKATDVVHTICYSILLLNTDLHLAEIEQKMTRTQFIRNTMPTVRRVASEAAPNEFDTLRAAPSNEMPDAYLHPSTPKSPTLPVELQEGRPSNEGQRPSCRLLTRPSDNFDIEALSNQPLTHLDYDTPLDDCGPLVKAPFHGKLTTWEVQVEIVLKDFYNSIRQQRLPLYGSDVAERGPEAAPSMTSLSVIASNMLRRTPSVLSKTGSEHFRSRGRARENRPATGRWAVKPRSRPRLYPVSTLGSSRTSLDDDSIWSPSISSSWSKYSFGKTQTSMSVDSLGSSLQQGDYQQSIGFANALSQAIIREEAAGGSVAEDNVRVAPLLEDESLGLVGAPWAKEGILKHKHLLESVDKKAKDRNWTECFAVIEQGWMRLFSFHMNAKSTRQKAKNQKASGGVVGGGNWTESAEALGKFLLRQTIASALPPPGYSKTRPHVWALSLPNGAVHLFQVGTPEIVKEFVTTANYWSARLSKEPFVGGISNVEYGWGNSIINAALLQNENRPPSGANIGGPRLSLQSSIRSSLDQGSVRAKLPGDKIVINDWLPPQQSMAASALLEVDQLKGLSTYVKNVEEDLQKHNELRGAMSLAFSPRHPNSVKAMANWERKSAYLLREIVKFRTYVDCLQAAQAAKEHIYAGRVEGNGGFKGGGKGRVEGGAEGGAGRGQGGGREGAERGAEGISTSEGFSSSG</sequence>
<dbReference type="SUPFAM" id="SSF48425">
    <property type="entry name" value="Sec7 domain"/>
    <property type="match status" value="1"/>
</dbReference>
<dbReference type="GO" id="GO:0005085">
    <property type="term" value="F:guanyl-nucleotide exchange factor activity"/>
    <property type="evidence" value="ECO:0007669"/>
    <property type="project" value="InterPro"/>
</dbReference>
<feature type="region of interest" description="Disordered" evidence="1">
    <location>
        <begin position="1568"/>
        <end position="1612"/>
    </location>
</feature>
<evidence type="ECO:0000256" key="1">
    <source>
        <dbReference type="SAM" id="MobiDB-lite"/>
    </source>
</evidence>
<dbReference type="InterPro" id="IPR041681">
    <property type="entry name" value="PH_9"/>
</dbReference>
<dbReference type="SUPFAM" id="SSF50729">
    <property type="entry name" value="PH domain-like"/>
    <property type="match status" value="1"/>
</dbReference>
<feature type="region of interest" description="Disordered" evidence="1">
    <location>
        <begin position="227"/>
        <end position="274"/>
    </location>
</feature>
<dbReference type="GO" id="GO:0032012">
    <property type="term" value="P:regulation of ARF protein signal transduction"/>
    <property type="evidence" value="ECO:0007669"/>
    <property type="project" value="InterPro"/>
</dbReference>
<feature type="compositionally biased region" description="Polar residues" evidence="1">
    <location>
        <begin position="421"/>
        <end position="430"/>
    </location>
</feature>
<dbReference type="SMART" id="SM00222">
    <property type="entry name" value="Sec7"/>
    <property type="match status" value="1"/>
</dbReference>
<dbReference type="PANTHER" id="PTHR10663">
    <property type="entry name" value="GUANYL-NUCLEOTIDE EXCHANGE FACTOR"/>
    <property type="match status" value="1"/>
</dbReference>